<evidence type="ECO:0000256" key="4">
    <source>
        <dbReference type="ARBA" id="ARBA00022448"/>
    </source>
</evidence>
<dbReference type="RefSeq" id="WP_188609106.1">
    <property type="nucleotide sequence ID" value="NZ_BMGG01000003.1"/>
</dbReference>
<dbReference type="PANTHER" id="PTHR47685:SF1">
    <property type="entry name" value="MAGNESIUM TRANSPORT PROTEIN CORA"/>
    <property type="match status" value="1"/>
</dbReference>
<dbReference type="NCBIfam" id="TIGR00383">
    <property type="entry name" value="corA"/>
    <property type="match status" value="1"/>
</dbReference>
<keyword evidence="11 13" id="KW-0472">Membrane</keyword>
<dbReference type="GO" id="GO:0015087">
    <property type="term" value="F:cobalt ion transmembrane transporter activity"/>
    <property type="evidence" value="ECO:0007669"/>
    <property type="project" value="UniProtKB-UniRule"/>
</dbReference>
<evidence type="ECO:0000313" key="15">
    <source>
        <dbReference type="Proteomes" id="UP000637002"/>
    </source>
</evidence>
<dbReference type="GO" id="GO:0005886">
    <property type="term" value="C:plasma membrane"/>
    <property type="evidence" value="ECO:0007669"/>
    <property type="project" value="UniProtKB-SubCell"/>
</dbReference>
<keyword evidence="7 13" id="KW-0812">Transmembrane</keyword>
<accession>A0A916U6F3</accession>
<evidence type="ECO:0000256" key="8">
    <source>
        <dbReference type="ARBA" id="ARBA00022842"/>
    </source>
</evidence>
<dbReference type="PANTHER" id="PTHR47685">
    <property type="entry name" value="MAGNESIUM TRANSPORT PROTEIN CORA"/>
    <property type="match status" value="1"/>
</dbReference>
<dbReference type="FunFam" id="1.20.58.340:FF:000001">
    <property type="entry name" value="Magnesium transport protein CorA"/>
    <property type="match status" value="1"/>
</dbReference>
<feature type="transmembrane region" description="Helical" evidence="13">
    <location>
        <begin position="271"/>
        <end position="291"/>
    </location>
</feature>
<dbReference type="EMBL" id="BMGG01000003">
    <property type="protein sequence ID" value="GGC62370.1"/>
    <property type="molecule type" value="Genomic_DNA"/>
</dbReference>
<evidence type="ECO:0000256" key="5">
    <source>
        <dbReference type="ARBA" id="ARBA00022475"/>
    </source>
</evidence>
<evidence type="ECO:0000256" key="3">
    <source>
        <dbReference type="ARBA" id="ARBA00019439"/>
    </source>
</evidence>
<reference evidence="14" key="2">
    <citation type="submission" date="2020-09" db="EMBL/GenBank/DDBJ databases">
        <authorList>
            <person name="Sun Q."/>
            <person name="Zhou Y."/>
        </authorList>
    </citation>
    <scope>NUCLEOTIDE SEQUENCE</scope>
    <source>
        <strain evidence="14">CGMCC 1.12919</strain>
    </source>
</reference>
<dbReference type="SUPFAM" id="SSF144083">
    <property type="entry name" value="Magnesium transport protein CorA, transmembrane region"/>
    <property type="match status" value="1"/>
</dbReference>
<evidence type="ECO:0000256" key="10">
    <source>
        <dbReference type="ARBA" id="ARBA00023065"/>
    </source>
</evidence>
<protein>
    <recommendedName>
        <fullName evidence="3 13">Magnesium transport protein CorA</fullName>
    </recommendedName>
</protein>
<evidence type="ECO:0000256" key="13">
    <source>
        <dbReference type="RuleBase" id="RU362010"/>
    </source>
</evidence>
<keyword evidence="8 13" id="KW-0460">Magnesium</keyword>
<reference evidence="14" key="1">
    <citation type="journal article" date="2014" name="Int. J. Syst. Evol. Microbiol.">
        <title>Complete genome sequence of Corynebacterium casei LMG S-19264T (=DSM 44701T), isolated from a smear-ripened cheese.</title>
        <authorList>
            <consortium name="US DOE Joint Genome Institute (JGI-PGF)"/>
            <person name="Walter F."/>
            <person name="Albersmeier A."/>
            <person name="Kalinowski J."/>
            <person name="Ruckert C."/>
        </authorList>
    </citation>
    <scope>NUCLEOTIDE SEQUENCE</scope>
    <source>
        <strain evidence="14">CGMCC 1.12919</strain>
    </source>
</reference>
<comment type="function">
    <text evidence="13">Mediates influx of magnesium ions.</text>
</comment>
<comment type="caution">
    <text evidence="14">The sequence shown here is derived from an EMBL/GenBank/DDBJ whole genome shotgun (WGS) entry which is preliminary data.</text>
</comment>
<evidence type="ECO:0000256" key="11">
    <source>
        <dbReference type="ARBA" id="ARBA00023136"/>
    </source>
</evidence>
<dbReference type="Gene3D" id="3.30.460.20">
    <property type="entry name" value="CorA soluble domain-like"/>
    <property type="match status" value="1"/>
</dbReference>
<feature type="transmembrane region" description="Helical" evidence="13">
    <location>
        <begin position="303"/>
        <end position="323"/>
    </location>
</feature>
<evidence type="ECO:0000256" key="2">
    <source>
        <dbReference type="ARBA" id="ARBA00009765"/>
    </source>
</evidence>
<keyword evidence="6" id="KW-0997">Cell inner membrane</keyword>
<dbReference type="InterPro" id="IPR002523">
    <property type="entry name" value="MgTranspt_CorA/ZnTranspt_ZntB"/>
</dbReference>
<evidence type="ECO:0000256" key="12">
    <source>
        <dbReference type="ARBA" id="ARBA00034269"/>
    </source>
</evidence>
<dbReference type="Pfam" id="PF01544">
    <property type="entry name" value="CorA"/>
    <property type="match status" value="1"/>
</dbReference>
<evidence type="ECO:0000313" key="14">
    <source>
        <dbReference type="EMBL" id="GGC62370.1"/>
    </source>
</evidence>
<organism evidence="14 15">
    <name type="scientific">Chelatococcus reniformis</name>
    <dbReference type="NCBI Taxonomy" id="1494448"/>
    <lineage>
        <taxon>Bacteria</taxon>
        <taxon>Pseudomonadati</taxon>
        <taxon>Pseudomonadota</taxon>
        <taxon>Alphaproteobacteria</taxon>
        <taxon>Hyphomicrobiales</taxon>
        <taxon>Chelatococcaceae</taxon>
        <taxon>Chelatococcus</taxon>
    </lineage>
</organism>
<evidence type="ECO:0000256" key="1">
    <source>
        <dbReference type="ARBA" id="ARBA00004429"/>
    </source>
</evidence>
<proteinExistence type="inferred from homology"/>
<comment type="subcellular location">
    <subcellularLocation>
        <location evidence="1">Cell inner membrane</location>
        <topology evidence="1">Multi-pass membrane protein</topology>
    </subcellularLocation>
    <subcellularLocation>
        <location evidence="13">Membrane</location>
        <topology evidence="13">Multi-pass membrane protein</topology>
    </subcellularLocation>
</comment>
<comment type="catalytic activity">
    <reaction evidence="12">
        <text>Mg(2+)(in) = Mg(2+)(out)</text>
        <dbReference type="Rhea" id="RHEA:29827"/>
        <dbReference type="ChEBI" id="CHEBI:18420"/>
    </reaction>
</comment>
<gene>
    <name evidence="13 14" type="primary">corA</name>
    <name evidence="14" type="ORF">GCM10010994_21180</name>
</gene>
<dbReference type="CDD" id="cd12837">
    <property type="entry name" value="EcCorA-like_u1"/>
    <property type="match status" value="1"/>
</dbReference>
<dbReference type="InterPro" id="IPR004488">
    <property type="entry name" value="Mg/Co-transport_prot_CorA"/>
</dbReference>
<dbReference type="GO" id="GO:0015095">
    <property type="term" value="F:magnesium ion transmembrane transporter activity"/>
    <property type="evidence" value="ECO:0007669"/>
    <property type="project" value="UniProtKB-UniRule"/>
</dbReference>
<dbReference type="GO" id="GO:0015099">
    <property type="term" value="F:nickel cation transmembrane transporter activity"/>
    <property type="evidence" value="ECO:0007669"/>
    <property type="project" value="TreeGrafter"/>
</dbReference>
<evidence type="ECO:0000256" key="6">
    <source>
        <dbReference type="ARBA" id="ARBA00022519"/>
    </source>
</evidence>
<dbReference type="SUPFAM" id="SSF143865">
    <property type="entry name" value="CorA soluble domain-like"/>
    <property type="match status" value="1"/>
</dbReference>
<dbReference type="Proteomes" id="UP000637002">
    <property type="component" value="Unassembled WGS sequence"/>
</dbReference>
<sequence length="329" mass="37327">MIVIYRPGTTGEGAPCLDRRILAPGRPIPAEAVWIDLLDPTRDEDKLVEQHLNIEVPTREDTDYIEPSELIYAEDGARFMTTRLLYKVDSDPELTSVTFILKDGVAVTVRYGEPKAFDIFANRAAKPNGCGLTAEQVMAGLMDTIIDRAAEVLQQVAENIDHISKMVFEHKADPGKRNAEYEQILQRLGRYGDLISKSRESLLSIERVLLSLSVAYRATRVSVALREEVRTTLRDLQSLEEHASFQTNKIQFLLDATLGLVNIEQNNIIKLFSVMAVVFMPPTLIASIYGMNFKFMPELEWQLGYPMALSMMVFAAIAPYFFFRWKKWL</sequence>
<keyword evidence="10 13" id="KW-0406">Ion transport</keyword>
<keyword evidence="15" id="KW-1185">Reference proteome</keyword>
<dbReference type="InterPro" id="IPR045863">
    <property type="entry name" value="CorA_TM1_TM2"/>
</dbReference>
<dbReference type="InterPro" id="IPR045861">
    <property type="entry name" value="CorA_cytoplasmic_dom"/>
</dbReference>
<comment type="similarity">
    <text evidence="2 13">Belongs to the CorA metal ion transporter (MIT) (TC 1.A.35) family.</text>
</comment>
<dbReference type="Gene3D" id="1.20.58.340">
    <property type="entry name" value="Magnesium transport protein CorA, transmembrane region"/>
    <property type="match status" value="2"/>
</dbReference>
<evidence type="ECO:0000256" key="7">
    <source>
        <dbReference type="ARBA" id="ARBA00022692"/>
    </source>
</evidence>
<dbReference type="InterPro" id="IPR050829">
    <property type="entry name" value="CorA_MIT"/>
</dbReference>
<name>A0A916U6F3_9HYPH</name>
<keyword evidence="4 13" id="KW-0813">Transport</keyword>
<keyword evidence="9 13" id="KW-1133">Transmembrane helix</keyword>
<keyword evidence="5 13" id="KW-1003">Cell membrane</keyword>
<evidence type="ECO:0000256" key="9">
    <source>
        <dbReference type="ARBA" id="ARBA00022989"/>
    </source>
</evidence>
<dbReference type="AlphaFoldDB" id="A0A916U6F3"/>